<reference evidence="2" key="1">
    <citation type="submission" date="2023-08" db="EMBL/GenBank/DDBJ databases">
        <authorList>
            <person name="Chen Y."/>
            <person name="Shah S."/>
            <person name="Dougan E. K."/>
            <person name="Thang M."/>
            <person name="Chan C."/>
        </authorList>
    </citation>
    <scope>NUCLEOTIDE SEQUENCE</scope>
</reference>
<sequence length="243" mass="26682">MPVLNESQPLWPAGVVPLVGADAEEDREQLEAWCRRFAEECEASAAGSEIGESDAESLMSTTPRTIRHGGTLEQQRGWRRWQLRVVGAGLVTVVLLAMWIVWRGSTLSQDQVGKTGETLQSLYQAGPPPPTYANNYDAFNPLRIVTWQPRSKNYFIIIGDWGKAGGPGTCQNEVAGKLKSFVAAQKQAGKNLQFIASVGDNFYWAGVTPEAWYKDWMAPYGPTDPQSPLFQAGSRQHSEGPGI</sequence>
<name>A0AA36JQI5_9DINO</name>
<evidence type="ECO:0000313" key="2">
    <source>
        <dbReference type="EMBL" id="CAJ1409905.1"/>
    </source>
</evidence>
<dbReference type="Proteomes" id="UP001178507">
    <property type="component" value="Unassembled WGS sequence"/>
</dbReference>
<keyword evidence="1" id="KW-0472">Membrane</keyword>
<dbReference type="Gene3D" id="3.60.21.10">
    <property type="match status" value="1"/>
</dbReference>
<dbReference type="AlphaFoldDB" id="A0AA36JQI5"/>
<dbReference type="EMBL" id="CAUJNA010003794">
    <property type="protein sequence ID" value="CAJ1409905.1"/>
    <property type="molecule type" value="Genomic_DNA"/>
</dbReference>
<keyword evidence="1" id="KW-1133">Transmembrane helix</keyword>
<organism evidence="2 3">
    <name type="scientific">Effrenium voratum</name>
    <dbReference type="NCBI Taxonomy" id="2562239"/>
    <lineage>
        <taxon>Eukaryota</taxon>
        <taxon>Sar</taxon>
        <taxon>Alveolata</taxon>
        <taxon>Dinophyceae</taxon>
        <taxon>Suessiales</taxon>
        <taxon>Symbiodiniaceae</taxon>
        <taxon>Effrenium</taxon>
    </lineage>
</organism>
<evidence type="ECO:0000256" key="1">
    <source>
        <dbReference type="SAM" id="Phobius"/>
    </source>
</evidence>
<protein>
    <submittedName>
        <fullName evidence="2">Uncharacterized protein</fullName>
    </submittedName>
</protein>
<dbReference type="InterPro" id="IPR029052">
    <property type="entry name" value="Metallo-depent_PP-like"/>
</dbReference>
<keyword evidence="1" id="KW-0812">Transmembrane</keyword>
<gene>
    <name evidence="2" type="ORF">EVOR1521_LOCUS30875</name>
</gene>
<feature type="transmembrane region" description="Helical" evidence="1">
    <location>
        <begin position="83"/>
        <end position="102"/>
    </location>
</feature>
<accession>A0AA36JQI5</accession>
<proteinExistence type="predicted"/>
<evidence type="ECO:0000313" key="3">
    <source>
        <dbReference type="Proteomes" id="UP001178507"/>
    </source>
</evidence>
<keyword evidence="3" id="KW-1185">Reference proteome</keyword>
<comment type="caution">
    <text evidence="2">The sequence shown here is derived from an EMBL/GenBank/DDBJ whole genome shotgun (WGS) entry which is preliminary data.</text>
</comment>